<protein>
    <recommendedName>
        <fullName evidence="1">N-acetyltransferase domain-containing protein</fullName>
    </recommendedName>
</protein>
<organism evidence="2 3">
    <name type="scientific">Neptuniibacter caesariensis</name>
    <dbReference type="NCBI Taxonomy" id="207954"/>
    <lineage>
        <taxon>Bacteria</taxon>
        <taxon>Pseudomonadati</taxon>
        <taxon>Pseudomonadota</taxon>
        <taxon>Gammaproteobacteria</taxon>
        <taxon>Oceanospirillales</taxon>
        <taxon>Oceanospirillaceae</taxon>
        <taxon>Neptuniibacter</taxon>
    </lineage>
</organism>
<dbReference type="GO" id="GO:0016747">
    <property type="term" value="F:acyltransferase activity, transferring groups other than amino-acyl groups"/>
    <property type="evidence" value="ECO:0007669"/>
    <property type="project" value="InterPro"/>
</dbReference>
<dbReference type="Gene3D" id="3.40.630.30">
    <property type="match status" value="1"/>
</dbReference>
<evidence type="ECO:0000259" key="1">
    <source>
        <dbReference type="PROSITE" id="PS51186"/>
    </source>
</evidence>
<dbReference type="Proteomes" id="UP000002171">
    <property type="component" value="Unassembled WGS sequence"/>
</dbReference>
<gene>
    <name evidence="2" type="ORF">MED92_01494</name>
</gene>
<proteinExistence type="predicted"/>
<dbReference type="EMBL" id="AAOW01000011">
    <property type="protein sequence ID" value="EAR61042.1"/>
    <property type="molecule type" value="Genomic_DNA"/>
</dbReference>
<dbReference type="OrthoDB" id="6120181at2"/>
<comment type="caution">
    <text evidence="2">The sequence shown here is derived from an EMBL/GenBank/DDBJ whole genome shotgun (WGS) entry which is preliminary data.</text>
</comment>
<dbReference type="InterPro" id="IPR016181">
    <property type="entry name" value="Acyl_CoA_acyltransferase"/>
</dbReference>
<name>A0A7U8GS99_NEPCE</name>
<dbReference type="RefSeq" id="WP_007022318.1">
    <property type="nucleotide sequence ID" value="NZ_CH724127.1"/>
</dbReference>
<sequence>MEFHTAKAEELSGPDLGRFYKRNGYKGKISKADRCYWLSSGTTILAAAKISLHKKTGALILNGVWVDKHKRNQGLATHLLKIVLTKSQLETGTIYCFAYPDAVNLYRRLGFKECDEHNCPMNLIEQQKHYKQRGTETTLLALAI</sequence>
<evidence type="ECO:0000313" key="3">
    <source>
        <dbReference type="Proteomes" id="UP000002171"/>
    </source>
</evidence>
<dbReference type="AlphaFoldDB" id="A0A7U8GS99"/>
<dbReference type="Pfam" id="PF13673">
    <property type="entry name" value="Acetyltransf_10"/>
    <property type="match status" value="1"/>
</dbReference>
<accession>A0A7U8GS99</accession>
<evidence type="ECO:0000313" key="2">
    <source>
        <dbReference type="EMBL" id="EAR61042.1"/>
    </source>
</evidence>
<dbReference type="InterPro" id="IPR000182">
    <property type="entry name" value="GNAT_dom"/>
</dbReference>
<feature type="domain" description="N-acetyltransferase" evidence="1">
    <location>
        <begin position="1"/>
        <end position="130"/>
    </location>
</feature>
<dbReference type="SUPFAM" id="SSF55729">
    <property type="entry name" value="Acyl-CoA N-acyltransferases (Nat)"/>
    <property type="match status" value="1"/>
</dbReference>
<dbReference type="PROSITE" id="PS51186">
    <property type="entry name" value="GNAT"/>
    <property type="match status" value="1"/>
</dbReference>
<reference evidence="2 3" key="1">
    <citation type="submission" date="2006-02" db="EMBL/GenBank/DDBJ databases">
        <authorList>
            <person name="Pinhassi J."/>
            <person name="Pedros-Alio C."/>
            <person name="Ferriera S."/>
            <person name="Johnson J."/>
            <person name="Kravitz S."/>
            <person name="Halpern A."/>
            <person name="Remington K."/>
            <person name="Beeson K."/>
            <person name="Tran B."/>
            <person name="Rogers Y.-H."/>
            <person name="Friedman R."/>
            <person name="Venter J.C."/>
        </authorList>
    </citation>
    <scope>NUCLEOTIDE SEQUENCE [LARGE SCALE GENOMIC DNA]</scope>
    <source>
        <strain evidence="2 3">MED92</strain>
    </source>
</reference>
<keyword evidence="3" id="KW-1185">Reference proteome</keyword>